<dbReference type="InterPro" id="IPR029063">
    <property type="entry name" value="SAM-dependent_MTases_sf"/>
</dbReference>
<accession>A0ABU3V8J6</accession>
<dbReference type="PANTHER" id="PTHR44068">
    <property type="entry name" value="ZGC:194242"/>
    <property type="match status" value="1"/>
</dbReference>
<evidence type="ECO:0000259" key="2">
    <source>
        <dbReference type="Pfam" id="PF08241"/>
    </source>
</evidence>
<dbReference type="RefSeq" id="WP_316772213.1">
    <property type="nucleotide sequence ID" value="NZ_JASMWN010000001.1"/>
</dbReference>
<dbReference type="GO" id="GO:0032259">
    <property type="term" value="P:methylation"/>
    <property type="evidence" value="ECO:0007669"/>
    <property type="project" value="UniProtKB-KW"/>
</dbReference>
<evidence type="ECO:0000313" key="3">
    <source>
        <dbReference type="EMBL" id="MDU9002428.1"/>
    </source>
</evidence>
<comment type="caution">
    <text evidence="3">The sequence shown here is derived from an EMBL/GenBank/DDBJ whole genome shotgun (WGS) entry which is preliminary data.</text>
</comment>
<feature type="domain" description="Methyltransferase type 11" evidence="2">
    <location>
        <begin position="68"/>
        <end position="164"/>
    </location>
</feature>
<dbReference type="InterPro" id="IPR050447">
    <property type="entry name" value="Erg6_SMT_methyltransf"/>
</dbReference>
<dbReference type="Proteomes" id="UP001255416">
    <property type="component" value="Unassembled WGS sequence"/>
</dbReference>
<dbReference type="Gene3D" id="3.40.50.150">
    <property type="entry name" value="Vaccinia Virus protein VP39"/>
    <property type="match status" value="1"/>
</dbReference>
<dbReference type="Pfam" id="PF08241">
    <property type="entry name" value="Methyltransf_11"/>
    <property type="match status" value="1"/>
</dbReference>
<dbReference type="EMBL" id="JASMWN010000001">
    <property type="protein sequence ID" value="MDU9002428.1"/>
    <property type="molecule type" value="Genomic_DNA"/>
</dbReference>
<keyword evidence="4" id="KW-1185">Reference proteome</keyword>
<dbReference type="InterPro" id="IPR013216">
    <property type="entry name" value="Methyltransf_11"/>
</dbReference>
<keyword evidence="3" id="KW-0489">Methyltransferase</keyword>
<dbReference type="CDD" id="cd02440">
    <property type="entry name" value="AdoMet_MTases"/>
    <property type="match status" value="1"/>
</dbReference>
<dbReference type="SUPFAM" id="SSF53335">
    <property type="entry name" value="S-adenosyl-L-methionine-dependent methyltransferases"/>
    <property type="match status" value="1"/>
</dbReference>
<organism evidence="3 4">
    <name type="scientific">Sedimentitalea todarodis</name>
    <dbReference type="NCBI Taxonomy" id="1631240"/>
    <lineage>
        <taxon>Bacteria</taxon>
        <taxon>Pseudomonadati</taxon>
        <taxon>Pseudomonadota</taxon>
        <taxon>Alphaproteobacteria</taxon>
        <taxon>Rhodobacterales</taxon>
        <taxon>Paracoccaceae</taxon>
        <taxon>Sedimentitalea</taxon>
    </lineage>
</organism>
<dbReference type="GO" id="GO:0008168">
    <property type="term" value="F:methyltransferase activity"/>
    <property type="evidence" value="ECO:0007669"/>
    <property type="project" value="UniProtKB-KW"/>
</dbReference>
<keyword evidence="1" id="KW-0808">Transferase</keyword>
<dbReference type="PANTHER" id="PTHR44068:SF1">
    <property type="entry name" value="HYPOTHETICAL LOC100005854"/>
    <property type="match status" value="1"/>
</dbReference>
<protein>
    <submittedName>
        <fullName evidence="3">Methyltransferase domain-containing protein</fullName>
    </submittedName>
</protein>
<proteinExistence type="predicted"/>
<reference evidence="4" key="1">
    <citation type="submission" date="2023-05" db="EMBL/GenBank/DDBJ databases">
        <title>Sedimentitalea sp. nov. JM2-8.</title>
        <authorList>
            <person name="Huang J."/>
        </authorList>
    </citation>
    <scope>NUCLEOTIDE SEQUENCE [LARGE SCALE GENOMIC DNA]</scope>
    <source>
        <strain evidence="4">KHS03</strain>
    </source>
</reference>
<sequence>MSEASEVAEHYSSRSLLDRIEAALAKAGAKRPLDLETLALFDEFHIGGRQATEHLLKRLDISAGNRVLDLGCGLGGPARYVSKVSTARVTGLDLTEDFVTAGNALTGQALMVDLVDLRQGSILDMPFDDDQFDVAYMIHVGMNIADKAALAAEVARVLKPGSLFGIYDVMAVDEPELTFPVPWASGPEQNALSAPQVYRDALTGAGFRVLSETDRTEFARAFFARLSDQQSRAASPPVLGLHLVMGPDTATKIRNMVAALHGHQIAPVEMIARVGF</sequence>
<gene>
    <name evidence="3" type="ORF">QO231_01030</name>
</gene>
<evidence type="ECO:0000256" key="1">
    <source>
        <dbReference type="ARBA" id="ARBA00022679"/>
    </source>
</evidence>
<evidence type="ECO:0000313" key="4">
    <source>
        <dbReference type="Proteomes" id="UP001255416"/>
    </source>
</evidence>
<name>A0ABU3V8J6_9RHOB</name>